<dbReference type="PANTHER" id="PTHR43727">
    <property type="entry name" value="DIAMINOPIMELATE DECARBOXYLASE"/>
    <property type="match status" value="1"/>
</dbReference>
<evidence type="ECO:0000256" key="5">
    <source>
        <dbReference type="HAMAP-Rule" id="MF_02120"/>
    </source>
</evidence>
<keyword evidence="2 5" id="KW-0210">Decarboxylase</keyword>
<feature type="domain" description="Orn/DAP/Arg decarboxylase 2 C-terminal" evidence="9">
    <location>
        <begin position="29"/>
        <end position="371"/>
    </location>
</feature>
<dbReference type="SUPFAM" id="SSF50621">
    <property type="entry name" value="Alanine racemase C-terminal domain-like"/>
    <property type="match status" value="1"/>
</dbReference>
<keyword evidence="4 5" id="KW-0456">Lyase</keyword>
<evidence type="ECO:0000259" key="10">
    <source>
        <dbReference type="Pfam" id="PF02784"/>
    </source>
</evidence>
<dbReference type="Pfam" id="PF00278">
    <property type="entry name" value="Orn_DAP_Arg_deC"/>
    <property type="match status" value="1"/>
</dbReference>
<dbReference type="GO" id="GO:0009089">
    <property type="term" value="P:lysine biosynthetic process via diaminopimelate"/>
    <property type="evidence" value="ECO:0007669"/>
    <property type="project" value="UniProtKB-UniRule"/>
</dbReference>
<feature type="binding site" evidence="5">
    <location>
        <position position="345"/>
    </location>
    <ligand>
        <name>substrate</name>
    </ligand>
</feature>
<evidence type="ECO:0000256" key="4">
    <source>
        <dbReference type="ARBA" id="ARBA00023239"/>
    </source>
</evidence>
<dbReference type="InterPro" id="IPR009006">
    <property type="entry name" value="Ala_racemase/Decarboxylase_C"/>
</dbReference>
<comment type="subunit">
    <text evidence="5">Homodimer.</text>
</comment>
<dbReference type="NCBIfam" id="TIGR01048">
    <property type="entry name" value="lysA"/>
    <property type="match status" value="1"/>
</dbReference>
<dbReference type="Gene3D" id="3.20.20.10">
    <property type="entry name" value="Alanine racemase"/>
    <property type="match status" value="1"/>
</dbReference>
<feature type="binding site" evidence="5">
    <location>
        <position position="373"/>
    </location>
    <ligand>
        <name>substrate</name>
    </ligand>
</feature>
<evidence type="ECO:0000313" key="11">
    <source>
        <dbReference type="EMBL" id="PKU22018.1"/>
    </source>
</evidence>
<dbReference type="EMBL" id="PIUM01000039">
    <property type="protein sequence ID" value="PKU22018.1"/>
    <property type="molecule type" value="Genomic_DNA"/>
</dbReference>
<dbReference type="InterPro" id="IPR022657">
    <property type="entry name" value="De-COase2_CS"/>
</dbReference>
<dbReference type="InterPro" id="IPR000183">
    <property type="entry name" value="Orn/DAP/Arg_de-COase"/>
</dbReference>
<feature type="binding site" evidence="5">
    <location>
        <position position="239"/>
    </location>
    <ligand>
        <name>pyridoxal 5'-phosphate</name>
        <dbReference type="ChEBI" id="CHEBI:597326"/>
    </ligand>
</feature>
<feature type="binding site" evidence="5">
    <location>
        <begin position="273"/>
        <end position="276"/>
    </location>
    <ligand>
        <name>pyridoxal 5'-phosphate</name>
        <dbReference type="ChEBI" id="CHEBI:597326"/>
    </ligand>
</feature>
<comment type="catalytic activity">
    <reaction evidence="5 8">
        <text>meso-2,6-diaminopimelate + H(+) = L-lysine + CO2</text>
        <dbReference type="Rhea" id="RHEA:15101"/>
        <dbReference type="ChEBI" id="CHEBI:15378"/>
        <dbReference type="ChEBI" id="CHEBI:16526"/>
        <dbReference type="ChEBI" id="CHEBI:32551"/>
        <dbReference type="ChEBI" id="CHEBI:57791"/>
        <dbReference type="EC" id="4.1.1.20"/>
    </reaction>
</comment>
<evidence type="ECO:0000313" key="12">
    <source>
        <dbReference type="Proteomes" id="UP000233293"/>
    </source>
</evidence>
<feature type="active site" description="Proton donor" evidence="7">
    <location>
        <position position="344"/>
    </location>
</feature>
<evidence type="ECO:0000256" key="7">
    <source>
        <dbReference type="PIRSR" id="PIRSR600183-50"/>
    </source>
</evidence>
<dbReference type="InterPro" id="IPR022653">
    <property type="entry name" value="De-COase2_pyr-phos_BS"/>
</dbReference>
<name>A0A2N3PNN6_9PROT</name>
<evidence type="ECO:0000256" key="6">
    <source>
        <dbReference type="NCBIfam" id="TIGR01048"/>
    </source>
</evidence>
<dbReference type="SUPFAM" id="SSF51419">
    <property type="entry name" value="PLP-binding barrel"/>
    <property type="match status" value="1"/>
</dbReference>
<gene>
    <name evidence="5 11" type="primary">lysA</name>
    <name evidence="11" type="ORF">CWS72_23715</name>
</gene>
<dbReference type="InterPro" id="IPR002986">
    <property type="entry name" value="DAP_deCOOHase_LysA"/>
</dbReference>
<keyword evidence="5" id="KW-0028">Amino-acid biosynthesis</keyword>
<dbReference type="GO" id="GO:0008836">
    <property type="term" value="F:diaminopimelate decarboxylase activity"/>
    <property type="evidence" value="ECO:0007669"/>
    <property type="project" value="UniProtKB-UniRule"/>
</dbReference>
<dbReference type="PANTHER" id="PTHR43727:SF2">
    <property type="entry name" value="GROUP IV DECARBOXYLASE"/>
    <property type="match status" value="1"/>
</dbReference>
<keyword evidence="12" id="KW-1185">Reference proteome</keyword>
<dbReference type="PROSITE" id="PS00878">
    <property type="entry name" value="ODR_DC_2_1"/>
    <property type="match status" value="1"/>
</dbReference>
<dbReference type="Pfam" id="PF02784">
    <property type="entry name" value="Orn_Arg_deC_N"/>
    <property type="match status" value="1"/>
</dbReference>
<dbReference type="OrthoDB" id="9802241at2"/>
<feature type="binding site" evidence="5">
    <location>
        <position position="316"/>
    </location>
    <ligand>
        <name>substrate</name>
    </ligand>
</feature>
<dbReference type="HAMAP" id="MF_02120">
    <property type="entry name" value="LysA"/>
    <property type="match status" value="1"/>
</dbReference>
<evidence type="ECO:0000259" key="9">
    <source>
        <dbReference type="Pfam" id="PF00278"/>
    </source>
</evidence>
<protein>
    <recommendedName>
        <fullName evidence="5 6">Diaminopimelate decarboxylase</fullName>
        <shortName evidence="5">DAP decarboxylase</shortName>
        <shortName evidence="5">DAPDC</shortName>
        <ecNumber evidence="5 6">4.1.1.20</ecNumber>
    </recommendedName>
</protein>
<dbReference type="InterPro" id="IPR022644">
    <property type="entry name" value="De-COase2_N"/>
</dbReference>
<reference evidence="12" key="1">
    <citation type="submission" date="2017-12" db="EMBL/GenBank/DDBJ databases">
        <title>Draft genome sequence of Telmatospirillum siberiense 26-4b1T, an acidotolerant peatland alphaproteobacterium potentially involved in sulfur cycling.</title>
        <authorList>
            <person name="Hausmann B."/>
            <person name="Pjevac P."/>
            <person name="Schreck K."/>
            <person name="Herbold C.W."/>
            <person name="Daims H."/>
            <person name="Wagner M."/>
            <person name="Pester M."/>
            <person name="Loy A."/>
        </authorList>
    </citation>
    <scope>NUCLEOTIDE SEQUENCE [LARGE SCALE GENOMIC DNA]</scope>
    <source>
        <strain evidence="12">26-4b1</strain>
    </source>
</reference>
<dbReference type="GO" id="GO:0030170">
    <property type="term" value="F:pyridoxal phosphate binding"/>
    <property type="evidence" value="ECO:0007669"/>
    <property type="project" value="UniProtKB-UniRule"/>
</dbReference>
<dbReference type="Gene3D" id="2.40.37.10">
    <property type="entry name" value="Lyase, Ornithine Decarboxylase, Chain A, domain 1"/>
    <property type="match status" value="1"/>
</dbReference>
<dbReference type="Proteomes" id="UP000233293">
    <property type="component" value="Unassembled WGS sequence"/>
</dbReference>
<dbReference type="InterPro" id="IPR029066">
    <property type="entry name" value="PLP-binding_barrel"/>
</dbReference>
<keyword evidence="5 8" id="KW-0457">Lysine biosynthesis</keyword>
<dbReference type="PRINTS" id="PR01179">
    <property type="entry name" value="ODADCRBXLASE"/>
</dbReference>
<comment type="caution">
    <text evidence="11">The sequence shown here is derived from an EMBL/GenBank/DDBJ whole genome shotgun (WGS) entry which is preliminary data.</text>
</comment>
<dbReference type="PROSITE" id="PS00879">
    <property type="entry name" value="ODR_DC_2_2"/>
    <property type="match status" value="1"/>
</dbReference>
<comment type="function">
    <text evidence="5">Specifically catalyzes the decarboxylation of meso-diaminopimelate (meso-DAP) to L-lysine.</text>
</comment>
<dbReference type="RefSeq" id="WP_101253132.1">
    <property type="nucleotide sequence ID" value="NZ_PIUM01000039.1"/>
</dbReference>
<dbReference type="AlphaFoldDB" id="A0A2N3PNN6"/>
<dbReference type="CDD" id="cd06828">
    <property type="entry name" value="PLPDE_III_DapDC"/>
    <property type="match status" value="1"/>
</dbReference>
<keyword evidence="3 5" id="KW-0663">Pyridoxal phosphate</keyword>
<evidence type="ECO:0000256" key="3">
    <source>
        <dbReference type="ARBA" id="ARBA00022898"/>
    </source>
</evidence>
<comment type="similarity">
    <text evidence="5">Belongs to the Orn/Lys/Arg decarboxylase class-II family. LysA subfamily.</text>
</comment>
<feature type="modified residue" description="N6-(pyridoxal phosphate)lysine" evidence="5 7">
    <location>
        <position position="60"/>
    </location>
</feature>
<proteinExistence type="inferred from homology"/>
<evidence type="ECO:0000256" key="8">
    <source>
        <dbReference type="RuleBase" id="RU003738"/>
    </source>
</evidence>
<comment type="pathway">
    <text evidence="5 8">Amino-acid biosynthesis; L-lysine biosynthesis via DAP pathway; L-lysine from DL-2,6-diaminopimelate: step 1/1.</text>
</comment>
<dbReference type="UniPathway" id="UPA00034">
    <property type="reaction ID" value="UER00027"/>
</dbReference>
<dbReference type="PRINTS" id="PR01181">
    <property type="entry name" value="DAPDCRBXLASE"/>
</dbReference>
<accession>A0A2N3PNN6</accession>
<organism evidence="11 12">
    <name type="scientific">Telmatospirillum siberiense</name>
    <dbReference type="NCBI Taxonomy" id="382514"/>
    <lineage>
        <taxon>Bacteria</taxon>
        <taxon>Pseudomonadati</taxon>
        <taxon>Pseudomonadota</taxon>
        <taxon>Alphaproteobacteria</taxon>
        <taxon>Rhodospirillales</taxon>
        <taxon>Rhodospirillaceae</taxon>
        <taxon>Telmatospirillum</taxon>
    </lineage>
</organism>
<dbReference type="FunFam" id="3.20.20.10:FF:000003">
    <property type="entry name" value="Diaminopimelate decarboxylase"/>
    <property type="match status" value="1"/>
</dbReference>
<dbReference type="InterPro" id="IPR022643">
    <property type="entry name" value="De-COase2_C"/>
</dbReference>
<evidence type="ECO:0000256" key="2">
    <source>
        <dbReference type="ARBA" id="ARBA00022793"/>
    </source>
</evidence>
<dbReference type="EC" id="4.1.1.20" evidence="5 6"/>
<sequence>MNHFHYRNGVLHAEDVSLARLAEEVGTPFYCYSTATLERHFRVLQEAVADLNATICFAIKANSNIAVIRTLAALGAGADVVSEGELRRALTAGVPPERIVFSGVGKTRRELELAVDSGILQINVESEPELEELNDVALSRGRRAVIGLRVNPDVDANTHAKITTGRKENKFGIEWTRAPEVLRRARGLPGIELASIAAHIGSQLTDLQPFRDAFRRLRDLVLMLKAEGAAPARLDLGGGLGVPYDDQPTPSPVDYAAAIRDNLGDLGCRLILEPGRMLVGNAGILVSRVIYVKEGATRSFVICDAAMNDLIRPAMYDAFHKILPVTEATPDAVLRPVDVVGPICESGDTFAKQRALPPLAKDDLIAFATAGAYGSAMSSTYNSRPLAPEVLVKADRFAVVRARPTYEEMLALESSPPWL</sequence>
<feature type="binding site" evidence="5">
    <location>
        <position position="276"/>
    </location>
    <ligand>
        <name>substrate</name>
    </ligand>
</feature>
<comment type="cofactor">
    <cofactor evidence="1 5 7 8">
        <name>pyridoxal 5'-phosphate</name>
        <dbReference type="ChEBI" id="CHEBI:597326"/>
    </cofactor>
</comment>
<feature type="binding site" evidence="5">
    <location>
        <position position="312"/>
    </location>
    <ligand>
        <name>substrate</name>
    </ligand>
</feature>
<feature type="binding site" evidence="5">
    <location>
        <position position="373"/>
    </location>
    <ligand>
        <name>pyridoxal 5'-phosphate</name>
        <dbReference type="ChEBI" id="CHEBI:597326"/>
    </ligand>
</feature>
<feature type="domain" description="Orn/DAP/Arg decarboxylase 2 N-terminal" evidence="10">
    <location>
        <begin position="35"/>
        <end position="279"/>
    </location>
</feature>
<evidence type="ECO:0000256" key="1">
    <source>
        <dbReference type="ARBA" id="ARBA00001933"/>
    </source>
</evidence>